<evidence type="ECO:0000313" key="3">
    <source>
        <dbReference type="Proteomes" id="UP000294933"/>
    </source>
</evidence>
<reference evidence="2 3" key="1">
    <citation type="submission" date="2018-06" db="EMBL/GenBank/DDBJ databases">
        <title>A transcriptomic atlas of mushroom development highlights an independent origin of complex multicellularity.</title>
        <authorList>
            <consortium name="DOE Joint Genome Institute"/>
            <person name="Krizsan K."/>
            <person name="Almasi E."/>
            <person name="Merenyi Z."/>
            <person name="Sahu N."/>
            <person name="Viragh M."/>
            <person name="Koszo T."/>
            <person name="Mondo S."/>
            <person name="Kiss B."/>
            <person name="Balint B."/>
            <person name="Kues U."/>
            <person name="Barry K."/>
            <person name="Hegedus J.C."/>
            <person name="Henrissat B."/>
            <person name="Johnson J."/>
            <person name="Lipzen A."/>
            <person name="Ohm R."/>
            <person name="Nagy I."/>
            <person name="Pangilinan J."/>
            <person name="Yan J."/>
            <person name="Xiong Y."/>
            <person name="Grigoriev I.V."/>
            <person name="Hibbett D.S."/>
            <person name="Nagy L.G."/>
        </authorList>
    </citation>
    <scope>NUCLEOTIDE SEQUENCE [LARGE SCALE GENOMIC DNA]</scope>
    <source>
        <strain evidence="2 3">SZMC22713</strain>
    </source>
</reference>
<dbReference type="VEuPathDB" id="FungiDB:BD410DRAFT_803985"/>
<gene>
    <name evidence="2" type="ORF">BD410DRAFT_803985</name>
</gene>
<keyword evidence="3" id="KW-1185">Reference proteome</keyword>
<protein>
    <submittedName>
        <fullName evidence="2">Uncharacterized protein</fullName>
    </submittedName>
</protein>
<dbReference type="EMBL" id="ML170178">
    <property type="protein sequence ID" value="TDL21899.1"/>
    <property type="molecule type" value="Genomic_DNA"/>
</dbReference>
<proteinExistence type="predicted"/>
<dbReference type="AlphaFoldDB" id="A0A4Y7Q4Q3"/>
<organism evidence="2 3">
    <name type="scientific">Rickenella mellea</name>
    <dbReference type="NCBI Taxonomy" id="50990"/>
    <lineage>
        <taxon>Eukaryota</taxon>
        <taxon>Fungi</taxon>
        <taxon>Dikarya</taxon>
        <taxon>Basidiomycota</taxon>
        <taxon>Agaricomycotina</taxon>
        <taxon>Agaricomycetes</taxon>
        <taxon>Hymenochaetales</taxon>
        <taxon>Rickenellaceae</taxon>
        <taxon>Rickenella</taxon>
    </lineage>
</organism>
<evidence type="ECO:0000313" key="2">
    <source>
        <dbReference type="EMBL" id="TDL21899.1"/>
    </source>
</evidence>
<sequence length="255" mass="28281">MATCLVVSPTFHRAVSNTVEFNLRWNDKNLLQASRDVNASVVGFQSYEIDANVSITIHEFVRNVAAPCTARLLCLIYASRRTRHFSARGGGQANQATCAVIETFNLSREWGISVRMTYERAARSSRRDKSRKWQHCNILRLWGYSSETRGIGHEEEAHLRIWGQCVISVLVGEFNEFTEANTVCCLACQIVVREVERYAAACASRTTRVVETDISFASSGSASGLRGQVAVDAGSKKPTSTAENSEVHNMPHCTD</sequence>
<dbReference type="Proteomes" id="UP000294933">
    <property type="component" value="Unassembled WGS sequence"/>
</dbReference>
<name>A0A4Y7Q4Q3_9AGAM</name>
<feature type="region of interest" description="Disordered" evidence="1">
    <location>
        <begin position="233"/>
        <end position="255"/>
    </location>
</feature>
<evidence type="ECO:0000256" key="1">
    <source>
        <dbReference type="SAM" id="MobiDB-lite"/>
    </source>
</evidence>
<accession>A0A4Y7Q4Q3</accession>